<protein>
    <submittedName>
        <fullName evidence="1">Uncharacterized protein</fullName>
    </submittedName>
</protein>
<organism evidence="1 2">
    <name type="scientific">Hapsidospora chrysogenum (strain ATCC 11550 / CBS 779.69 / DSM 880 / IAM 14645 / JCM 23072 / IMI 49137)</name>
    <name type="common">Acremonium chrysogenum</name>
    <dbReference type="NCBI Taxonomy" id="857340"/>
    <lineage>
        <taxon>Eukaryota</taxon>
        <taxon>Fungi</taxon>
        <taxon>Dikarya</taxon>
        <taxon>Ascomycota</taxon>
        <taxon>Pezizomycotina</taxon>
        <taxon>Sordariomycetes</taxon>
        <taxon>Hypocreomycetidae</taxon>
        <taxon>Hypocreales</taxon>
        <taxon>Bionectriaceae</taxon>
        <taxon>Hapsidospora</taxon>
    </lineage>
</organism>
<reference evidence="2" key="1">
    <citation type="journal article" date="2014" name="Genome Announc.">
        <title>Genome sequence and annotation of Acremonium chrysogenum, producer of the beta-lactam antibiotic cephalosporin C.</title>
        <authorList>
            <person name="Terfehr D."/>
            <person name="Dahlmann T.A."/>
            <person name="Specht T."/>
            <person name="Zadra I."/>
            <person name="Kuernsteiner H."/>
            <person name="Kueck U."/>
        </authorList>
    </citation>
    <scope>NUCLEOTIDE SEQUENCE [LARGE SCALE GENOMIC DNA]</scope>
    <source>
        <strain evidence="2">ATCC 11550 / CBS 779.69 / DSM 880 / IAM 14645 / JCM 23072 / IMI 49137</strain>
    </source>
</reference>
<keyword evidence="2" id="KW-1185">Reference proteome</keyword>
<sequence>MSGTGGFYKYRCKYFYSHNCPNWVWVNNSACATCLAEGREDAQLQQYRRRQQHQQAQLGHPDCATTSRDLLAPRVQDGVLQYRMMELAAPTEAGGTSSSSSSRFWTLRDKEPSTSCSFPSSSFSSNYYYVTSAASASDSRPPPALPVTSAMPSVTVAAGTSTSVDGLPGNSNPPTAADRRFMLEPMGAPF</sequence>
<evidence type="ECO:0000313" key="2">
    <source>
        <dbReference type="Proteomes" id="UP000029964"/>
    </source>
</evidence>
<proteinExistence type="predicted"/>
<dbReference type="AlphaFoldDB" id="A0A086ST76"/>
<gene>
    <name evidence="1" type="ORF">ACRE_090300</name>
</gene>
<dbReference type="HOGENOM" id="CLU_122916_0_0_1"/>
<comment type="caution">
    <text evidence="1">The sequence shown here is derived from an EMBL/GenBank/DDBJ whole genome shotgun (WGS) entry which is preliminary data.</text>
</comment>
<dbReference type="EMBL" id="JPKY01000236">
    <property type="protein sequence ID" value="KFH40308.1"/>
    <property type="molecule type" value="Genomic_DNA"/>
</dbReference>
<dbReference type="Proteomes" id="UP000029964">
    <property type="component" value="Unassembled WGS sequence"/>
</dbReference>
<name>A0A086ST76_HAPC1</name>
<dbReference type="OrthoDB" id="6079484at2759"/>
<accession>A0A086ST76</accession>
<evidence type="ECO:0000313" key="1">
    <source>
        <dbReference type="EMBL" id="KFH40308.1"/>
    </source>
</evidence>